<dbReference type="InterPro" id="IPR039633">
    <property type="entry name" value="PAP"/>
</dbReference>
<evidence type="ECO:0000256" key="1">
    <source>
        <dbReference type="ARBA" id="ARBA00004474"/>
    </source>
</evidence>
<dbReference type="Pfam" id="PF04755">
    <property type="entry name" value="PAP_fibrillin"/>
    <property type="match status" value="2"/>
</dbReference>
<proteinExistence type="predicted"/>
<reference evidence="4" key="1">
    <citation type="submission" date="2021-01" db="EMBL/GenBank/DDBJ databases">
        <authorList>
            <person name="Corre E."/>
            <person name="Pelletier E."/>
            <person name="Niang G."/>
            <person name="Scheremetjew M."/>
            <person name="Finn R."/>
            <person name="Kale V."/>
            <person name="Holt S."/>
            <person name="Cochrane G."/>
            <person name="Meng A."/>
            <person name="Brown T."/>
            <person name="Cohen L."/>
        </authorList>
    </citation>
    <scope>NUCLEOTIDE SEQUENCE</scope>
    <source>
        <strain evidence="4">Pop2</strain>
    </source>
</reference>
<feature type="domain" description="Plastid lipid-associated protein/fibrillin conserved" evidence="3">
    <location>
        <begin position="287"/>
        <end position="312"/>
    </location>
</feature>
<evidence type="ECO:0000259" key="3">
    <source>
        <dbReference type="Pfam" id="PF04755"/>
    </source>
</evidence>
<dbReference type="PANTHER" id="PTHR31906">
    <property type="entry name" value="PLASTID-LIPID-ASSOCIATED PROTEIN 4, CHLOROPLASTIC-RELATED"/>
    <property type="match status" value="1"/>
</dbReference>
<name>A0A7S1YXF5_9STRA</name>
<gene>
    <name evidence="4" type="ORF">DBRI1063_LOCUS6751</name>
</gene>
<dbReference type="InterPro" id="IPR006843">
    <property type="entry name" value="PAP/fibrillin_dom"/>
</dbReference>
<organism evidence="4">
    <name type="scientific">Ditylum brightwellii</name>
    <dbReference type="NCBI Taxonomy" id="49249"/>
    <lineage>
        <taxon>Eukaryota</taxon>
        <taxon>Sar</taxon>
        <taxon>Stramenopiles</taxon>
        <taxon>Ochrophyta</taxon>
        <taxon>Bacillariophyta</taxon>
        <taxon>Mediophyceae</taxon>
        <taxon>Lithodesmiophycidae</taxon>
        <taxon>Lithodesmiales</taxon>
        <taxon>Lithodesmiaceae</taxon>
        <taxon>Ditylum</taxon>
    </lineage>
</organism>
<comment type="subcellular location">
    <subcellularLocation>
        <location evidence="1">Plastid</location>
    </subcellularLocation>
</comment>
<feature type="domain" description="Plastid lipid-associated protein/fibrillin conserved" evidence="3">
    <location>
        <begin position="82"/>
        <end position="143"/>
    </location>
</feature>
<evidence type="ECO:0000313" key="4">
    <source>
        <dbReference type="EMBL" id="CAD9321914.1"/>
    </source>
</evidence>
<evidence type="ECO:0000256" key="2">
    <source>
        <dbReference type="ARBA" id="ARBA00022640"/>
    </source>
</evidence>
<keyword evidence="2" id="KW-0934">Plastid</keyword>
<dbReference type="GO" id="GO:0009536">
    <property type="term" value="C:plastid"/>
    <property type="evidence" value="ECO:0007669"/>
    <property type="project" value="UniProtKB-SubCell"/>
</dbReference>
<protein>
    <recommendedName>
        <fullName evidence="3">Plastid lipid-associated protein/fibrillin conserved domain-containing protein</fullName>
    </recommendedName>
</protein>
<dbReference type="EMBL" id="HBGN01010526">
    <property type="protein sequence ID" value="CAD9321914.1"/>
    <property type="molecule type" value="Transcribed_RNA"/>
</dbReference>
<dbReference type="AlphaFoldDB" id="A0A7S1YXF5"/>
<accession>A0A7S1YXF5</accession>
<sequence>MFQTMKRNALYYALLYCLTNLPSNEAFTPISTHQRCAFAPSPRSSVIAFSSSSPEEKNNIAIDVDSEELKEAVEQPNILETQTSLLTIASSSDRGQCATTAERTAAAALIVTLEESNSNTSPTTDSTIEGTWELLYSDTQLFRSSPFFMAGRAVCATEEEAKQYDWFCDMHREALAISRIGKVRQIISSARMTSEFEVKVGSVPFLPDFTPFAYSGGLPVTIEGAIVSTADITPTRSGSAWEIFMDTVEIKGSNIPFLRQILDNGLKLKSRDLGTFLEENVNDYTNPKPIFETTYLDNNMRISRDQDGKVFVYGKTSDVTEPTTYSNVDSDMGVTRLLEGINDSIFKFYI</sequence>